<gene>
    <name evidence="2" type="ORF">NSJP_2151</name>
</gene>
<dbReference type="Gene3D" id="2.120.10.30">
    <property type="entry name" value="TolB, C-terminal domain"/>
    <property type="match status" value="1"/>
</dbReference>
<accession>A0A1W1I669</accession>
<dbReference type="Gene3D" id="2.60.40.10">
    <property type="entry name" value="Immunoglobulins"/>
    <property type="match status" value="1"/>
</dbReference>
<sequence>MSGCHSNSMILRPVNALRSIAQLSTLCLLVLLLPGCPGDDGGSGGSGSSGSFTITTTTAPFGIIGNPYSVTLATTGGTAPFTWSLFGGALPAGLTLSNTATGAITGTPTAAGNSTATFTVRDSNGNTATGPVSFAVHPRTDRVSVDNNGNAGNGQSSAPSLSGNGNAVAFVSASTNFISGVNGTQVYLHNRQNNQIELISLDNSGTVTQGNGASTAPATSTDGRFVAFVSSSTNLLAPASAVTGQQIYVRDRQTGLTSLVSVDNSATPNPGNGASSAPAISTDGRFVAFVSQATNLLAPGTPAVPAGQQIYVRDRQLNQTSLVSVDNNVTPNPGNGPSSAPSISGAGLVVAFVSQATNLLAPGTPSVPAGQQIYIRDRQLNQTSLVSVDNNVTPNPGNGASGTPSISGDGLIVAFDSLATNLLQPGTPSVTGQQVYVRDRNSSLTSLVSADNNAAANPGNALSRTPSISSGGRFVAFVSTGTNLLAPGVPALTGQQIYVRDRQVNQTSLASQDNSNSNDPGNAPSDNPSMNSTGGFVAFSSQASDLATTPPVALTDIYVRALP</sequence>
<dbReference type="GO" id="GO:0005509">
    <property type="term" value="F:calcium ion binding"/>
    <property type="evidence" value="ECO:0007669"/>
    <property type="project" value="InterPro"/>
</dbReference>
<evidence type="ECO:0000256" key="1">
    <source>
        <dbReference type="SAM" id="MobiDB-lite"/>
    </source>
</evidence>
<dbReference type="InterPro" id="IPR013783">
    <property type="entry name" value="Ig-like_fold"/>
</dbReference>
<dbReference type="SUPFAM" id="SSF49313">
    <property type="entry name" value="Cadherin-like"/>
    <property type="match status" value="1"/>
</dbReference>
<evidence type="ECO:0000313" key="3">
    <source>
        <dbReference type="Proteomes" id="UP000192042"/>
    </source>
</evidence>
<organism evidence="2 3">
    <name type="scientific">Nitrospira japonica</name>
    <dbReference type="NCBI Taxonomy" id="1325564"/>
    <lineage>
        <taxon>Bacteria</taxon>
        <taxon>Pseudomonadati</taxon>
        <taxon>Nitrospirota</taxon>
        <taxon>Nitrospiria</taxon>
        <taxon>Nitrospirales</taxon>
        <taxon>Nitrospiraceae</taxon>
        <taxon>Nitrospira</taxon>
    </lineage>
</organism>
<evidence type="ECO:0008006" key="4">
    <source>
        <dbReference type="Google" id="ProtNLM"/>
    </source>
</evidence>
<dbReference type="GO" id="GO:0016020">
    <property type="term" value="C:membrane"/>
    <property type="evidence" value="ECO:0007669"/>
    <property type="project" value="InterPro"/>
</dbReference>
<dbReference type="InterPro" id="IPR015919">
    <property type="entry name" value="Cadherin-like_sf"/>
</dbReference>
<feature type="region of interest" description="Disordered" evidence="1">
    <location>
        <begin position="507"/>
        <end position="536"/>
    </location>
</feature>
<keyword evidence="3" id="KW-1185">Reference proteome</keyword>
<dbReference type="STRING" id="1325564.NSJP_2151"/>
<dbReference type="SUPFAM" id="SSF82171">
    <property type="entry name" value="DPP6 N-terminal domain-like"/>
    <property type="match status" value="1"/>
</dbReference>
<dbReference type="EMBL" id="LT828648">
    <property type="protein sequence ID" value="SLM48323.1"/>
    <property type="molecule type" value="Genomic_DNA"/>
</dbReference>
<dbReference type="AlphaFoldDB" id="A0A1W1I669"/>
<protein>
    <recommendedName>
        <fullName evidence="4">Dystroglycan-type cadherin-like domain-containing protein</fullName>
    </recommendedName>
</protein>
<dbReference type="InterPro" id="IPR011042">
    <property type="entry name" value="6-blade_b-propeller_TolB-like"/>
</dbReference>
<dbReference type="Proteomes" id="UP000192042">
    <property type="component" value="Chromosome I"/>
</dbReference>
<dbReference type="Pfam" id="PF05345">
    <property type="entry name" value="He_PIG"/>
    <property type="match status" value="1"/>
</dbReference>
<reference evidence="2 3" key="1">
    <citation type="submission" date="2017-03" db="EMBL/GenBank/DDBJ databases">
        <authorList>
            <person name="Afonso C.L."/>
            <person name="Miller P.J."/>
            <person name="Scott M.A."/>
            <person name="Spackman E."/>
            <person name="Goraichik I."/>
            <person name="Dimitrov K.M."/>
            <person name="Suarez D.L."/>
            <person name="Swayne D.E."/>
        </authorList>
    </citation>
    <scope>NUCLEOTIDE SEQUENCE [LARGE SCALE GENOMIC DNA]</scope>
    <source>
        <strain evidence="2">Genome sequencing of Nitrospira japonica strain NJ11</strain>
    </source>
</reference>
<evidence type="ECO:0000313" key="2">
    <source>
        <dbReference type="EMBL" id="SLM48323.1"/>
    </source>
</evidence>
<proteinExistence type="predicted"/>
<name>A0A1W1I669_9BACT</name>
<dbReference type="KEGG" id="nja:NSJP_2151"/>